<evidence type="ECO:0000313" key="2">
    <source>
        <dbReference type="Proteomes" id="UP001176059"/>
    </source>
</evidence>
<accession>A0AA38J7Q5</accession>
<proteinExistence type="predicted"/>
<protein>
    <submittedName>
        <fullName evidence="1">Uncharacterized protein</fullName>
    </submittedName>
</protein>
<keyword evidence="2" id="KW-1185">Reference proteome</keyword>
<comment type="caution">
    <text evidence="1">The sequence shown here is derived from an EMBL/GenBank/DDBJ whole genome shotgun (WGS) entry which is preliminary data.</text>
</comment>
<reference evidence="1" key="1">
    <citation type="submission" date="2022-08" db="EMBL/GenBank/DDBJ databases">
        <authorList>
            <consortium name="DOE Joint Genome Institute"/>
            <person name="Min B."/>
            <person name="Sierra-Patev S."/>
            <person name="Naranjo-Ortiz M."/>
            <person name="Looney B."/>
            <person name="Konkel Z."/>
            <person name="Slot J.C."/>
            <person name="Sakamoto Y."/>
            <person name="Steenwyk J.L."/>
            <person name="Rokas A."/>
            <person name="Carro J."/>
            <person name="Camarero S."/>
            <person name="Ferreira P."/>
            <person name="Molpeceres G."/>
            <person name="Ruiz-duenas F.J."/>
            <person name="Serrano A."/>
            <person name="Henrissat B."/>
            <person name="Drula E."/>
            <person name="Hughes K.W."/>
            <person name="Mata J.L."/>
            <person name="Ishikawa N.K."/>
            <person name="Vargas-Isla R."/>
            <person name="Ushijima S."/>
            <person name="Smith C.A."/>
            <person name="Ahrendt S."/>
            <person name="Andreopoulos W."/>
            <person name="He G."/>
            <person name="LaButti K."/>
            <person name="Lipzen A."/>
            <person name="Ng V."/>
            <person name="Riley R."/>
            <person name="Sandor L."/>
            <person name="Barry K."/>
            <person name="Martinez A.T."/>
            <person name="Xiao Y."/>
            <person name="Gibbons J.G."/>
            <person name="Terashima K."/>
            <person name="Hibbett D.S."/>
            <person name="Grigoriev I.V."/>
        </authorList>
    </citation>
    <scope>NUCLEOTIDE SEQUENCE</scope>
    <source>
        <strain evidence="1">ET3784</strain>
    </source>
</reference>
<reference evidence="1" key="2">
    <citation type="journal article" date="2023" name="Proc. Natl. Acad. Sci. U.S.A.">
        <title>A global phylogenomic analysis of the shiitake genus Lentinula.</title>
        <authorList>
            <person name="Sierra-Patev S."/>
            <person name="Min B."/>
            <person name="Naranjo-Ortiz M."/>
            <person name="Looney B."/>
            <person name="Konkel Z."/>
            <person name="Slot J.C."/>
            <person name="Sakamoto Y."/>
            <person name="Steenwyk J.L."/>
            <person name="Rokas A."/>
            <person name="Carro J."/>
            <person name="Camarero S."/>
            <person name="Ferreira P."/>
            <person name="Molpeceres G."/>
            <person name="Ruiz-Duenas F.J."/>
            <person name="Serrano A."/>
            <person name="Henrissat B."/>
            <person name="Drula E."/>
            <person name="Hughes K.W."/>
            <person name="Mata J.L."/>
            <person name="Ishikawa N.K."/>
            <person name="Vargas-Isla R."/>
            <person name="Ushijima S."/>
            <person name="Smith C.A."/>
            <person name="Donoghue J."/>
            <person name="Ahrendt S."/>
            <person name="Andreopoulos W."/>
            <person name="He G."/>
            <person name="LaButti K."/>
            <person name="Lipzen A."/>
            <person name="Ng V."/>
            <person name="Riley R."/>
            <person name="Sandor L."/>
            <person name="Barry K."/>
            <person name="Martinez A.T."/>
            <person name="Xiao Y."/>
            <person name="Gibbons J.G."/>
            <person name="Terashima K."/>
            <person name="Grigoriev I.V."/>
            <person name="Hibbett D."/>
        </authorList>
    </citation>
    <scope>NUCLEOTIDE SEQUENCE</scope>
    <source>
        <strain evidence="1">ET3784</strain>
    </source>
</reference>
<dbReference type="PANTHER" id="PTHR40135">
    <property type="entry name" value="MITOCHONDRIAL PHOSPHATE CARRIER PROTEIN"/>
    <property type="match status" value="1"/>
</dbReference>
<dbReference type="PANTHER" id="PTHR40135:SF1">
    <property type="entry name" value="MITOCHONDRIAL PHOSPHATE CARRIER PROTEIN"/>
    <property type="match status" value="1"/>
</dbReference>
<dbReference type="Proteomes" id="UP001176059">
    <property type="component" value="Unassembled WGS sequence"/>
</dbReference>
<dbReference type="EMBL" id="JANVFO010000045">
    <property type="protein sequence ID" value="KAJ3725626.1"/>
    <property type="molecule type" value="Genomic_DNA"/>
</dbReference>
<gene>
    <name evidence="1" type="ORF">DFJ43DRAFT_571597</name>
</gene>
<sequence>MVFGPTARRLLPYLNFTIATSALVFQTTVLYPWHHELDAAFHTLRAEQLKVLKEFHEVKLGRIEVLERRLELALEATKESTSVEGHQAESKSLSRCLSWDLVMILQQWSLWTMDQFSDRL</sequence>
<name>A0AA38J7Q5_9AGAR</name>
<evidence type="ECO:0000313" key="1">
    <source>
        <dbReference type="EMBL" id="KAJ3725626.1"/>
    </source>
</evidence>
<organism evidence="1 2">
    <name type="scientific">Lentinula guzmanii</name>
    <dbReference type="NCBI Taxonomy" id="2804957"/>
    <lineage>
        <taxon>Eukaryota</taxon>
        <taxon>Fungi</taxon>
        <taxon>Dikarya</taxon>
        <taxon>Basidiomycota</taxon>
        <taxon>Agaricomycotina</taxon>
        <taxon>Agaricomycetes</taxon>
        <taxon>Agaricomycetidae</taxon>
        <taxon>Agaricales</taxon>
        <taxon>Marasmiineae</taxon>
        <taxon>Omphalotaceae</taxon>
        <taxon>Lentinula</taxon>
    </lineage>
</organism>
<dbReference type="AlphaFoldDB" id="A0AA38J7Q5"/>